<dbReference type="InterPro" id="IPR000719">
    <property type="entry name" value="Prot_kinase_dom"/>
</dbReference>
<name>A0A8K0S9Q8_9HYPO</name>
<feature type="domain" description="Protein kinase" evidence="1">
    <location>
        <begin position="254"/>
        <end position="571"/>
    </location>
</feature>
<dbReference type="PROSITE" id="PS50011">
    <property type="entry name" value="PROTEIN_KINASE_DOM"/>
    <property type="match status" value="1"/>
</dbReference>
<protein>
    <submittedName>
        <fullName evidence="2">Prion-inhibition and propagation-domain-containing protein</fullName>
    </submittedName>
</protein>
<dbReference type="Gene3D" id="1.20.120.1020">
    <property type="entry name" value="Prion-inhibition and propagation, HeLo domain"/>
    <property type="match status" value="1"/>
</dbReference>
<dbReference type="InterPro" id="IPR011009">
    <property type="entry name" value="Kinase-like_dom_sf"/>
</dbReference>
<reference evidence="2" key="1">
    <citation type="journal article" date="2021" name="Nat. Commun.">
        <title>Genetic determinants of endophytism in the Arabidopsis root mycobiome.</title>
        <authorList>
            <person name="Mesny F."/>
            <person name="Miyauchi S."/>
            <person name="Thiergart T."/>
            <person name="Pickel B."/>
            <person name="Atanasova L."/>
            <person name="Karlsson M."/>
            <person name="Huettel B."/>
            <person name="Barry K.W."/>
            <person name="Haridas S."/>
            <person name="Chen C."/>
            <person name="Bauer D."/>
            <person name="Andreopoulos W."/>
            <person name="Pangilinan J."/>
            <person name="LaButti K."/>
            <person name="Riley R."/>
            <person name="Lipzen A."/>
            <person name="Clum A."/>
            <person name="Drula E."/>
            <person name="Henrissat B."/>
            <person name="Kohler A."/>
            <person name="Grigoriev I.V."/>
            <person name="Martin F.M."/>
            <person name="Hacquard S."/>
        </authorList>
    </citation>
    <scope>NUCLEOTIDE SEQUENCE</scope>
    <source>
        <strain evidence="2">MPI-SDFR-AT-0068</strain>
    </source>
</reference>
<comment type="caution">
    <text evidence="2">The sequence shown here is derived from an EMBL/GenBank/DDBJ whole genome shotgun (WGS) entry which is preliminary data.</text>
</comment>
<dbReference type="Proteomes" id="UP000813427">
    <property type="component" value="Unassembled WGS sequence"/>
</dbReference>
<proteinExistence type="predicted"/>
<evidence type="ECO:0000313" key="2">
    <source>
        <dbReference type="EMBL" id="KAH7263808.1"/>
    </source>
</evidence>
<sequence>MDPGTGLAVVSLSFDLFASCVKGFSLITDAQNIGKDAAIERTKLVLQEYRLIEWARAIGLDSSRDNESPMSNQHAAAFVLFQLEQLLSSTEALQKRYKLELVSVADSSDGLVPTETTAVPGNSALSILSEIVSSETRNGILERALKVSTGNRFPNRLWWAAVDKKKYADLVKDVTNLVDGLWSLLDVSHQLQTTRAINQTLQLAIQTSRDIKGLQDLQTSLHDSVTDTDMKNTLAASAGLKAQHIILTSCHDHANHGEDSGDGDNHTVSARLPLVLDPSKVTEIEMLSPTIGSAVYQEATVLIEEKRVQSNMKSKLKPRVEALVLLLSQSPTPSFQTFPCLGYTEEQGGFRLVFNLPSSTEKPFSLLSILSRSNGPLPDVGTRLRLAVQVCQTLLSFHTADWLHKDVRSENIILVSPLSTQSNDQLGRPYLCGFSFARQSSPTEISEQPSTDPSRDIYRHAKALGEPSESFERYMDAYSLGCVLIEIAEWTPLRKVIKKRIDTSCNAGMKLSDVALLSDWLHSRYVTEGIAAFRLGVAFMKMLALCIPAGDEKPDLADFYSALECMAACSI</sequence>
<dbReference type="PANTHER" id="PTHR37542">
    <property type="entry name" value="HELO DOMAIN-CONTAINING PROTEIN-RELATED"/>
    <property type="match status" value="1"/>
</dbReference>
<evidence type="ECO:0000259" key="1">
    <source>
        <dbReference type="PROSITE" id="PS50011"/>
    </source>
</evidence>
<dbReference type="EMBL" id="JAGPXF010000001">
    <property type="protein sequence ID" value="KAH7263808.1"/>
    <property type="molecule type" value="Genomic_DNA"/>
</dbReference>
<dbReference type="SUPFAM" id="SSF56112">
    <property type="entry name" value="Protein kinase-like (PK-like)"/>
    <property type="match status" value="1"/>
</dbReference>
<dbReference type="Gene3D" id="1.10.510.10">
    <property type="entry name" value="Transferase(Phosphotransferase) domain 1"/>
    <property type="match status" value="1"/>
</dbReference>
<dbReference type="InterPro" id="IPR038305">
    <property type="entry name" value="HeLo_sf"/>
</dbReference>
<keyword evidence="2" id="KW-0640">Prion</keyword>
<evidence type="ECO:0000313" key="3">
    <source>
        <dbReference type="Proteomes" id="UP000813427"/>
    </source>
</evidence>
<dbReference type="InterPro" id="IPR029498">
    <property type="entry name" value="HeLo_dom"/>
</dbReference>
<dbReference type="AlphaFoldDB" id="A0A8K0S9Q8"/>
<keyword evidence="3" id="KW-1185">Reference proteome</keyword>
<keyword evidence="2" id="KW-0034">Amyloid</keyword>
<dbReference type="GO" id="GO:0005524">
    <property type="term" value="F:ATP binding"/>
    <property type="evidence" value="ECO:0007669"/>
    <property type="project" value="InterPro"/>
</dbReference>
<dbReference type="GO" id="GO:0004672">
    <property type="term" value="F:protein kinase activity"/>
    <property type="evidence" value="ECO:0007669"/>
    <property type="project" value="InterPro"/>
</dbReference>
<gene>
    <name evidence="2" type="ORF">BKA59DRAFT_520867</name>
</gene>
<dbReference type="OrthoDB" id="1911848at2759"/>
<organism evidence="2 3">
    <name type="scientific">Fusarium tricinctum</name>
    <dbReference type="NCBI Taxonomy" id="61284"/>
    <lineage>
        <taxon>Eukaryota</taxon>
        <taxon>Fungi</taxon>
        <taxon>Dikarya</taxon>
        <taxon>Ascomycota</taxon>
        <taxon>Pezizomycotina</taxon>
        <taxon>Sordariomycetes</taxon>
        <taxon>Hypocreomycetidae</taxon>
        <taxon>Hypocreales</taxon>
        <taxon>Nectriaceae</taxon>
        <taxon>Fusarium</taxon>
        <taxon>Fusarium tricinctum species complex</taxon>
    </lineage>
</organism>
<accession>A0A8K0S9Q8</accession>
<dbReference type="Pfam" id="PF14479">
    <property type="entry name" value="HeLo"/>
    <property type="match status" value="1"/>
</dbReference>